<dbReference type="InterPro" id="IPR057251">
    <property type="entry name" value="FP_C"/>
</dbReference>
<evidence type="ECO:0000313" key="2">
    <source>
        <dbReference type="EMBL" id="CAB4027009.1"/>
    </source>
</evidence>
<dbReference type="Proteomes" id="UP001152795">
    <property type="component" value="Unassembled WGS sequence"/>
</dbReference>
<dbReference type="AlphaFoldDB" id="A0A6S7L3H2"/>
<dbReference type="EMBL" id="CACRXK020014542">
    <property type="protein sequence ID" value="CAB4027009.1"/>
    <property type="molecule type" value="Genomic_DNA"/>
</dbReference>
<keyword evidence="3" id="KW-1185">Reference proteome</keyword>
<organism evidence="2 3">
    <name type="scientific">Paramuricea clavata</name>
    <name type="common">Red gorgonian</name>
    <name type="synonym">Violescent sea-whip</name>
    <dbReference type="NCBI Taxonomy" id="317549"/>
    <lineage>
        <taxon>Eukaryota</taxon>
        <taxon>Metazoa</taxon>
        <taxon>Cnidaria</taxon>
        <taxon>Anthozoa</taxon>
        <taxon>Octocorallia</taxon>
        <taxon>Malacalcyonacea</taxon>
        <taxon>Plexauridae</taxon>
        <taxon>Paramuricea</taxon>
    </lineage>
</organism>
<sequence length="97" mass="11649">MVKFIKRETKEEFHQGKKQLFHKTTKYIELARLSDNRVFNAEGLSPRNKELFALSLKLKEDKKFKFIWTHSGRIYLRKDNDSPDQLITSQDDSNYLR</sequence>
<accession>A0A6S7L3H2</accession>
<protein>
    <submittedName>
        <fullName evidence="2">Polycystic kidney disease 1-like 2-like</fullName>
    </submittedName>
</protein>
<feature type="domain" description="FP protein C-terminal" evidence="1">
    <location>
        <begin position="46"/>
        <end position="94"/>
    </location>
</feature>
<reference evidence="2" key="1">
    <citation type="submission" date="2020-04" db="EMBL/GenBank/DDBJ databases">
        <authorList>
            <person name="Alioto T."/>
            <person name="Alioto T."/>
            <person name="Gomez Garrido J."/>
        </authorList>
    </citation>
    <scope>NUCLEOTIDE SEQUENCE</scope>
    <source>
        <strain evidence="2">A484AB</strain>
    </source>
</reference>
<evidence type="ECO:0000259" key="1">
    <source>
        <dbReference type="Pfam" id="PF25298"/>
    </source>
</evidence>
<dbReference type="Pfam" id="PF25298">
    <property type="entry name" value="Baculo_FP_2nd"/>
    <property type="match status" value="1"/>
</dbReference>
<gene>
    <name evidence="2" type="ORF">PACLA_8A005812</name>
</gene>
<comment type="caution">
    <text evidence="2">The sequence shown here is derived from an EMBL/GenBank/DDBJ whole genome shotgun (WGS) entry which is preliminary data.</text>
</comment>
<evidence type="ECO:0000313" key="3">
    <source>
        <dbReference type="Proteomes" id="UP001152795"/>
    </source>
</evidence>
<dbReference type="OrthoDB" id="7436381at2759"/>
<proteinExistence type="predicted"/>
<name>A0A6S7L3H2_PARCT</name>